<dbReference type="Proteomes" id="UP000051931">
    <property type="component" value="Unassembled WGS sequence"/>
</dbReference>
<evidence type="ECO:0000313" key="2">
    <source>
        <dbReference type="EMBL" id="KRL63143.1"/>
    </source>
</evidence>
<gene>
    <name evidence="2" type="ORF">FC23_GL001083</name>
</gene>
<reference evidence="2 3" key="1">
    <citation type="journal article" date="2015" name="Genome Announc.">
        <title>Expanding the biotechnology potential of lactobacilli through comparative genomics of 213 strains and associated genera.</title>
        <authorList>
            <person name="Sun Z."/>
            <person name="Harris H.M."/>
            <person name="McCann A."/>
            <person name="Guo C."/>
            <person name="Argimon S."/>
            <person name="Zhang W."/>
            <person name="Yang X."/>
            <person name="Jeffery I.B."/>
            <person name="Cooney J.C."/>
            <person name="Kagawa T.F."/>
            <person name="Liu W."/>
            <person name="Song Y."/>
            <person name="Salvetti E."/>
            <person name="Wrobel A."/>
            <person name="Rasinkangas P."/>
            <person name="Parkhill J."/>
            <person name="Rea M.C."/>
            <person name="O'Sullivan O."/>
            <person name="Ritari J."/>
            <person name="Douillard F.P."/>
            <person name="Paul Ross R."/>
            <person name="Yang R."/>
            <person name="Briner A.E."/>
            <person name="Felis G.E."/>
            <person name="de Vos W.M."/>
            <person name="Barrangou R."/>
            <person name="Klaenhammer T.R."/>
            <person name="Caufield P.W."/>
            <person name="Cui Y."/>
            <person name="Zhang H."/>
            <person name="O'Toole P.W."/>
        </authorList>
    </citation>
    <scope>NUCLEOTIDE SEQUENCE [LARGE SCALE GENOMIC DNA]</scope>
    <source>
        <strain evidence="2 3">DSM 15354</strain>
    </source>
</reference>
<sequence>MSLVFIEPAKLSDLDDIMKIINSSKKFLKDSGSNQWQNGYPDEAVIKQDITNEDAWILKVDGQTAGYAAIIIGEEPTYAEISHGSWENNNDPYATIHRLAISSEYRGQNLSGLMISNLISAMRVKGIENYRIDTAPVNKIVQRIAEKNGFVYRGMIEVDNEPIDPERVAYELNLRKYE</sequence>
<dbReference type="AlphaFoldDB" id="A0A0R1S209"/>
<dbReference type="InterPro" id="IPR000182">
    <property type="entry name" value="GNAT_dom"/>
</dbReference>
<dbReference type="PROSITE" id="PS51186">
    <property type="entry name" value="GNAT"/>
    <property type="match status" value="1"/>
</dbReference>
<dbReference type="eggNOG" id="COG0456">
    <property type="taxonomic scope" value="Bacteria"/>
</dbReference>
<dbReference type="STRING" id="1122152.GCA_000425905_00773"/>
<proteinExistence type="predicted"/>
<dbReference type="EMBL" id="AZFB01000005">
    <property type="protein sequence ID" value="KRL63143.1"/>
    <property type="molecule type" value="Genomic_DNA"/>
</dbReference>
<organism evidence="2 3">
    <name type="scientific">Lactobacillus psittaci DSM 15354</name>
    <dbReference type="NCBI Taxonomy" id="1122152"/>
    <lineage>
        <taxon>Bacteria</taxon>
        <taxon>Bacillati</taxon>
        <taxon>Bacillota</taxon>
        <taxon>Bacilli</taxon>
        <taxon>Lactobacillales</taxon>
        <taxon>Lactobacillaceae</taxon>
        <taxon>Lactobacillus</taxon>
    </lineage>
</organism>
<dbReference type="Pfam" id="PF00583">
    <property type="entry name" value="Acetyltransf_1"/>
    <property type="match status" value="1"/>
</dbReference>
<evidence type="ECO:0000259" key="1">
    <source>
        <dbReference type="PROSITE" id="PS51186"/>
    </source>
</evidence>
<dbReference type="Gene3D" id="3.40.630.30">
    <property type="match status" value="1"/>
</dbReference>
<name>A0A0R1S209_9LACO</name>
<dbReference type="SUPFAM" id="SSF55729">
    <property type="entry name" value="Acyl-CoA N-acyltransferases (Nat)"/>
    <property type="match status" value="1"/>
</dbReference>
<keyword evidence="2" id="KW-0808">Transferase</keyword>
<feature type="domain" description="N-acetyltransferase" evidence="1">
    <location>
        <begin position="4"/>
        <end position="175"/>
    </location>
</feature>
<comment type="caution">
    <text evidence="2">The sequence shown here is derived from an EMBL/GenBank/DDBJ whole genome shotgun (WGS) entry which is preliminary data.</text>
</comment>
<dbReference type="RefSeq" id="WP_027825744.1">
    <property type="nucleotide sequence ID" value="NZ_AZFB01000005.1"/>
</dbReference>
<evidence type="ECO:0000313" key="3">
    <source>
        <dbReference type="Proteomes" id="UP000051931"/>
    </source>
</evidence>
<keyword evidence="3" id="KW-1185">Reference proteome</keyword>
<protein>
    <submittedName>
        <fullName evidence="2">Acetyltransferase, gnat family</fullName>
    </submittedName>
</protein>
<dbReference type="PATRIC" id="fig|1122152.4.peg.1113"/>
<accession>A0A0R1S209</accession>
<dbReference type="InterPro" id="IPR016181">
    <property type="entry name" value="Acyl_CoA_acyltransferase"/>
</dbReference>
<dbReference type="GO" id="GO:0016747">
    <property type="term" value="F:acyltransferase activity, transferring groups other than amino-acyl groups"/>
    <property type="evidence" value="ECO:0007669"/>
    <property type="project" value="InterPro"/>
</dbReference>
<dbReference type="OrthoDB" id="9796381at2"/>